<protein>
    <submittedName>
        <fullName evidence="5">Alkaline and neutral invertase</fullName>
    </submittedName>
</protein>
<reference evidence="5" key="1">
    <citation type="submission" date="2022-06" db="EMBL/GenBank/DDBJ databases">
        <title>Genomic Encyclopedia of Archaeal and Bacterial Type Strains, Phase II (KMG-II): from individual species to whole genera.</title>
        <authorList>
            <person name="Goeker M."/>
        </authorList>
    </citation>
    <scope>NUCLEOTIDE SEQUENCE</scope>
    <source>
        <strain evidence="5">DSM 43935</strain>
    </source>
</reference>
<dbReference type="PANTHER" id="PTHR10412">
    <property type="entry name" value="MANNOSYL-OLIGOSACCHARIDE GLUCOSIDASE"/>
    <property type="match status" value="1"/>
</dbReference>
<proteinExistence type="inferred from homology"/>
<evidence type="ECO:0000313" key="5">
    <source>
        <dbReference type="EMBL" id="MCP2168567.1"/>
    </source>
</evidence>
<dbReference type="Pfam" id="PF22422">
    <property type="entry name" value="MGH1-like_GH"/>
    <property type="match status" value="1"/>
</dbReference>
<comment type="similarity">
    <text evidence="1">Belongs to the glycosyl hydrolase 63 family.</text>
</comment>
<keyword evidence="6" id="KW-1185">Reference proteome</keyword>
<keyword evidence="2" id="KW-0378">Hydrolase</keyword>
<dbReference type="EMBL" id="JAMTCK010000014">
    <property type="protein sequence ID" value="MCP2168567.1"/>
    <property type="molecule type" value="Genomic_DNA"/>
</dbReference>
<evidence type="ECO:0000259" key="4">
    <source>
        <dbReference type="Pfam" id="PF22422"/>
    </source>
</evidence>
<dbReference type="PANTHER" id="PTHR10412:SF11">
    <property type="entry name" value="MANNOSYL-OLIGOSACCHARIDE GLUCOSIDASE"/>
    <property type="match status" value="1"/>
</dbReference>
<comment type="caution">
    <text evidence="5">The sequence shown here is derived from an EMBL/GenBank/DDBJ whole genome shotgun (WGS) entry which is preliminary data.</text>
</comment>
<dbReference type="InterPro" id="IPR004888">
    <property type="entry name" value="Glycoside_hydrolase_63"/>
</dbReference>
<evidence type="ECO:0000256" key="3">
    <source>
        <dbReference type="ARBA" id="ARBA00023295"/>
    </source>
</evidence>
<feature type="domain" description="Mannosylglycerate hydrolase MGH1-like glycoside hydrolase" evidence="4">
    <location>
        <begin position="39"/>
        <end position="436"/>
    </location>
</feature>
<dbReference type="InterPro" id="IPR008928">
    <property type="entry name" value="6-hairpin_glycosidase_sf"/>
</dbReference>
<dbReference type="AlphaFoldDB" id="A0AAE3GJI2"/>
<keyword evidence="3" id="KW-0326">Glycosidase</keyword>
<evidence type="ECO:0000256" key="2">
    <source>
        <dbReference type="ARBA" id="ARBA00022801"/>
    </source>
</evidence>
<dbReference type="Gene3D" id="1.50.10.10">
    <property type="match status" value="1"/>
</dbReference>
<dbReference type="InterPro" id="IPR054491">
    <property type="entry name" value="MGH1-like_GH"/>
</dbReference>
<dbReference type="GO" id="GO:0009311">
    <property type="term" value="P:oligosaccharide metabolic process"/>
    <property type="evidence" value="ECO:0007669"/>
    <property type="project" value="InterPro"/>
</dbReference>
<gene>
    <name evidence="5" type="ORF">LX83_005445</name>
</gene>
<dbReference type="InterPro" id="IPR012341">
    <property type="entry name" value="6hp_glycosidase-like_sf"/>
</dbReference>
<sequence>MPTTHASPAVSPAELAAHAAYVLRANDIGVMTTASPRLYPHLWSWDAAFITTGLAKLSVPRAIVELRTLLAAQWRTGMLPHIVFGPDTEYFPGPDVWRCEVAPTAPAARTSGICQPPVHAIAVAHVLDAGRRAGGADRELAERFVVDSFDRWLAWHRWLAGARDPEGRGLLEIHHGWESGMDNSPRWDDAYARIQPPQPIPVDRRHDLRYVKDPAERPSDTEYQRYLWLIQQMREARYDDDAVRERIDFRMADVFMSAIASAACAVLAELGAEFGRADEAAELNELAQRFRDGVLGSVSATTGLARDQNLRTGAWVDTESIAGFAPLICGADQPTLRRQVELFTGPRWCGHPDLRRALPPSVPPDSPEFQPRSYWRGPQWPVMTWLFWWALRRHGQHAVADRLRAEALDQLGDLSFAEYYQPLTGQALGSSQQSWTAAVALAWLVE</sequence>
<organism evidence="5 6">
    <name type="scientific">Goodfellowiella coeruleoviolacea</name>
    <dbReference type="NCBI Taxonomy" id="334858"/>
    <lineage>
        <taxon>Bacteria</taxon>
        <taxon>Bacillati</taxon>
        <taxon>Actinomycetota</taxon>
        <taxon>Actinomycetes</taxon>
        <taxon>Pseudonocardiales</taxon>
        <taxon>Pseudonocardiaceae</taxon>
        <taxon>Goodfellowiella</taxon>
    </lineage>
</organism>
<name>A0AAE3GJI2_9PSEU</name>
<dbReference type="GO" id="GO:0004573">
    <property type="term" value="F:Glc3Man9GlcNAc2 oligosaccharide glucosidase activity"/>
    <property type="evidence" value="ECO:0007669"/>
    <property type="project" value="InterPro"/>
</dbReference>
<dbReference type="RefSeq" id="WP_253776528.1">
    <property type="nucleotide sequence ID" value="NZ_JAMTCK010000014.1"/>
</dbReference>
<accession>A0AAE3GJI2</accession>
<dbReference type="GO" id="GO:0006487">
    <property type="term" value="P:protein N-linked glycosylation"/>
    <property type="evidence" value="ECO:0007669"/>
    <property type="project" value="TreeGrafter"/>
</dbReference>
<evidence type="ECO:0000313" key="6">
    <source>
        <dbReference type="Proteomes" id="UP001206128"/>
    </source>
</evidence>
<evidence type="ECO:0000256" key="1">
    <source>
        <dbReference type="ARBA" id="ARBA00010833"/>
    </source>
</evidence>
<dbReference type="Proteomes" id="UP001206128">
    <property type="component" value="Unassembled WGS sequence"/>
</dbReference>
<dbReference type="SUPFAM" id="SSF48208">
    <property type="entry name" value="Six-hairpin glycosidases"/>
    <property type="match status" value="1"/>
</dbReference>